<evidence type="ECO:0000313" key="2">
    <source>
        <dbReference type="EMBL" id="ETE58450.1"/>
    </source>
</evidence>
<accession>V8N8L9</accession>
<reference evidence="2 3" key="1">
    <citation type="journal article" date="2013" name="Proc. Natl. Acad. Sci. U.S.A.">
        <title>The king cobra genome reveals dynamic gene evolution and adaptation in the snake venom system.</title>
        <authorList>
            <person name="Vonk F.J."/>
            <person name="Casewell N.R."/>
            <person name="Henkel C.V."/>
            <person name="Heimberg A.M."/>
            <person name="Jansen H.J."/>
            <person name="McCleary R.J."/>
            <person name="Kerkkamp H.M."/>
            <person name="Vos R.A."/>
            <person name="Guerreiro I."/>
            <person name="Calvete J.J."/>
            <person name="Wuster W."/>
            <person name="Woods A.E."/>
            <person name="Logan J.M."/>
            <person name="Harrison R.A."/>
            <person name="Castoe T.A."/>
            <person name="de Koning A.P."/>
            <person name="Pollock D.D."/>
            <person name="Yandell M."/>
            <person name="Calderon D."/>
            <person name="Renjifo C."/>
            <person name="Currier R.B."/>
            <person name="Salgado D."/>
            <person name="Pla D."/>
            <person name="Sanz L."/>
            <person name="Hyder A.S."/>
            <person name="Ribeiro J.M."/>
            <person name="Arntzen J.W."/>
            <person name="van den Thillart G.E."/>
            <person name="Boetzer M."/>
            <person name="Pirovano W."/>
            <person name="Dirks R.P."/>
            <person name="Spaink H.P."/>
            <person name="Duboule D."/>
            <person name="McGlinn E."/>
            <person name="Kini R.M."/>
            <person name="Richardson M.K."/>
        </authorList>
    </citation>
    <scope>NUCLEOTIDE SEQUENCE</scope>
    <source>
        <tissue evidence="2">Blood</tissue>
    </source>
</reference>
<proteinExistence type="predicted"/>
<feature type="region of interest" description="Disordered" evidence="1">
    <location>
        <begin position="772"/>
        <end position="792"/>
    </location>
</feature>
<feature type="region of interest" description="Disordered" evidence="1">
    <location>
        <begin position="710"/>
        <end position="737"/>
    </location>
</feature>
<organism evidence="2 3">
    <name type="scientific">Ophiophagus hannah</name>
    <name type="common">King cobra</name>
    <name type="synonym">Naja hannah</name>
    <dbReference type="NCBI Taxonomy" id="8665"/>
    <lineage>
        <taxon>Eukaryota</taxon>
        <taxon>Metazoa</taxon>
        <taxon>Chordata</taxon>
        <taxon>Craniata</taxon>
        <taxon>Vertebrata</taxon>
        <taxon>Euteleostomi</taxon>
        <taxon>Lepidosauria</taxon>
        <taxon>Squamata</taxon>
        <taxon>Bifurcata</taxon>
        <taxon>Unidentata</taxon>
        <taxon>Episquamata</taxon>
        <taxon>Toxicofera</taxon>
        <taxon>Serpentes</taxon>
        <taxon>Colubroidea</taxon>
        <taxon>Elapidae</taxon>
        <taxon>Elapinae</taxon>
        <taxon>Ophiophagus</taxon>
    </lineage>
</organism>
<evidence type="ECO:0000256" key="1">
    <source>
        <dbReference type="SAM" id="MobiDB-lite"/>
    </source>
</evidence>
<comment type="caution">
    <text evidence="2">The sequence shown here is derived from an EMBL/GenBank/DDBJ whole genome shotgun (WGS) entry which is preliminary data.</text>
</comment>
<sequence length="792" mass="86804">MQRLLRGNVDPGKEIYIHWTAQAGEVKMATPEILVPFFRRIHTPLYTDSIRQQWDHKPCSPTCIRPRGCENLSFTHPSCHLHSCWSDLPSSCGHWLLGRKEGVFKGVDINRGAEESTPSYTGAHQPRRGVCNLPRIMGTEKKHGYLNPFFYEPPAAKKKKKRESNLPLDPSEKNTTRFLGRAKGSCLLQSSGIVPLLSVSGRPRDWNGPGSLARGQQEGRRSLPVRGQELANHQKMPENVVSQNGRAGRREGRTPSRLDPSSILDGGGCLSSQESLKPWRRRTLGLWKALRKALDVAVGLQAGKEDVEQPEAHEEASGQDFGALGTPQLSPYVGSPAVHEDADTNEGKDGEEGDGESQGACLHLKVFALESPVDGRHGPGHPQAQEDVDRIAARHVADRRIRTLVLQGSHFAGKGICGKRRVLSMYNRHGVVELTGWPCPSHPAPPCSPVKNRLNWKFWKSGNGPVSGFRRPSGEQGRPFSPSQRPEGSFRNLGKAKNDPPRSSVNQFLNPTPDNRGVKLKAHEPDLVCNVVGSDPRGHWARVASAQSTQCKEETCQKFGEWLHDGCKSRTTWKSLTGLRCTWDGGAQGHKDDRIHGVLEPHGAAKVGGQVADQSGQHADDQDANTEAGPAVPVLGGRHTGEENLPEDGQEMHDIVEARGQPLLPPVFILIFDTWGEEHLSQRFSTDGRRWAEEDGGIKQDLPARSLVLSEVEGSGVPEEEEEEEDDNGQEGAGPASGMFYWFSKLHRMNPTPGSTCSIGGNQLPLETALQSVGFLPPPLPPPPPRPPPPHW</sequence>
<feature type="non-terminal residue" evidence="2">
    <location>
        <position position="1"/>
    </location>
</feature>
<feature type="region of interest" description="Disordered" evidence="1">
    <location>
        <begin position="465"/>
        <end position="510"/>
    </location>
</feature>
<feature type="compositionally biased region" description="Acidic residues" evidence="1">
    <location>
        <begin position="718"/>
        <end position="729"/>
    </location>
</feature>
<feature type="compositionally biased region" description="Pro residues" evidence="1">
    <location>
        <begin position="776"/>
        <end position="792"/>
    </location>
</feature>
<gene>
    <name evidence="2" type="ORF">L345_15829</name>
</gene>
<dbReference type="AlphaFoldDB" id="V8N8L9"/>
<protein>
    <submittedName>
        <fullName evidence="2">Uncharacterized protein</fullName>
    </submittedName>
</protein>
<dbReference type="Proteomes" id="UP000018936">
    <property type="component" value="Unassembled WGS sequence"/>
</dbReference>
<feature type="region of interest" description="Disordered" evidence="1">
    <location>
        <begin position="156"/>
        <end position="175"/>
    </location>
</feature>
<feature type="region of interest" description="Disordered" evidence="1">
    <location>
        <begin position="198"/>
        <end position="272"/>
    </location>
</feature>
<feature type="compositionally biased region" description="Basic and acidic residues" evidence="1">
    <location>
        <begin position="338"/>
        <end position="350"/>
    </location>
</feature>
<keyword evidence="3" id="KW-1185">Reference proteome</keyword>
<evidence type="ECO:0000313" key="3">
    <source>
        <dbReference type="Proteomes" id="UP000018936"/>
    </source>
</evidence>
<feature type="region of interest" description="Disordered" evidence="1">
    <location>
        <begin position="610"/>
        <end position="639"/>
    </location>
</feature>
<feature type="compositionally biased region" description="Basic and acidic residues" evidence="1">
    <location>
        <begin position="305"/>
        <end position="316"/>
    </location>
</feature>
<feature type="region of interest" description="Disordered" evidence="1">
    <location>
        <begin position="305"/>
        <end position="357"/>
    </location>
</feature>
<dbReference type="EMBL" id="AZIM01006735">
    <property type="protein sequence ID" value="ETE58450.1"/>
    <property type="molecule type" value="Genomic_DNA"/>
</dbReference>
<feature type="compositionally biased region" description="Polar residues" evidence="1">
    <location>
        <begin position="501"/>
        <end position="510"/>
    </location>
</feature>
<name>V8N8L9_OPHHA</name>